<keyword evidence="2" id="KW-1185">Reference proteome</keyword>
<sequence length="387" mass="42996">MASGAAPAAGAQHDLDDESLGQYLSRNGKVPGLQCPIKTTKIGYGQSNPTYFIDDAAGARFILRKKPPGKIISPVAHQIDRECRVLQALGSVEGFPVPKVFDLCLDTSVIGTIFYVMEFVKGRIMTDPDLEEMTPSDRRKVWFSAIETLAWLHSLDPDAIGLKDYGKKENFYGRHCKTWSRIEAQQAAVKDKVTGKPLGRAHDKYDSIMDFVKNNLPRDRYAVVHGDFKFDNLILHPTEPRVIAVLDWELSTIGHPMMDLIFLVSPFSDDYVRVGKTASSPTTSPYKEENRKASGMPELGELLDRYAAIVGFDVRNDGGGRDWEVATIFYHLRGATISHGIQARSISGQASSDFGHLYFAKTKDSLDAALRRIEKLLEQGLTKSSKL</sequence>
<protein>
    <submittedName>
        <fullName evidence="1">Uncharacterized protein</fullName>
    </submittedName>
</protein>
<proteinExistence type="predicted"/>
<dbReference type="Proteomes" id="UP001148629">
    <property type="component" value="Unassembled WGS sequence"/>
</dbReference>
<gene>
    <name evidence="1" type="ORF">NM208_g7784</name>
</gene>
<evidence type="ECO:0000313" key="1">
    <source>
        <dbReference type="EMBL" id="KAJ3533883.1"/>
    </source>
</evidence>
<evidence type="ECO:0000313" key="2">
    <source>
        <dbReference type="Proteomes" id="UP001148629"/>
    </source>
</evidence>
<comment type="caution">
    <text evidence="1">The sequence shown here is derived from an EMBL/GenBank/DDBJ whole genome shotgun (WGS) entry which is preliminary data.</text>
</comment>
<reference evidence="1" key="1">
    <citation type="submission" date="2022-08" db="EMBL/GenBank/DDBJ databases">
        <title>Genome Sequence of Fusarium decemcellulare.</title>
        <authorList>
            <person name="Buettner E."/>
        </authorList>
    </citation>
    <scope>NUCLEOTIDE SEQUENCE</scope>
    <source>
        <strain evidence="1">Babe19</strain>
    </source>
</reference>
<name>A0ACC1S8A9_9HYPO</name>
<accession>A0ACC1S8A9</accession>
<organism evidence="1 2">
    <name type="scientific">Fusarium decemcellulare</name>
    <dbReference type="NCBI Taxonomy" id="57161"/>
    <lineage>
        <taxon>Eukaryota</taxon>
        <taxon>Fungi</taxon>
        <taxon>Dikarya</taxon>
        <taxon>Ascomycota</taxon>
        <taxon>Pezizomycotina</taxon>
        <taxon>Sordariomycetes</taxon>
        <taxon>Hypocreomycetidae</taxon>
        <taxon>Hypocreales</taxon>
        <taxon>Nectriaceae</taxon>
        <taxon>Fusarium</taxon>
        <taxon>Fusarium decemcellulare species complex</taxon>
    </lineage>
</organism>
<dbReference type="EMBL" id="JANRMS010000828">
    <property type="protein sequence ID" value="KAJ3533883.1"/>
    <property type="molecule type" value="Genomic_DNA"/>
</dbReference>